<dbReference type="InterPro" id="IPR036312">
    <property type="entry name" value="Bifun_inhib/LTP/seed_sf"/>
</dbReference>
<dbReference type="SUPFAM" id="SSF47699">
    <property type="entry name" value="Bifunctional inhibitor/lipid-transfer protein/seed storage 2S albumin"/>
    <property type="match status" value="1"/>
</dbReference>
<evidence type="ECO:0000259" key="10">
    <source>
        <dbReference type="Pfam" id="PF14368"/>
    </source>
</evidence>
<keyword evidence="6" id="KW-1015">Disulfide bond</keyword>
<comment type="subcellular location">
    <subcellularLocation>
        <location evidence="1">Cell membrane</location>
        <topology evidence="1">Lipid-anchor</topology>
        <topology evidence="1">GPI-anchor</topology>
    </subcellularLocation>
</comment>
<comment type="similarity">
    <text evidence="2">Belongs to the plant LTP family.</text>
</comment>
<protein>
    <recommendedName>
        <fullName evidence="10">Bifunctional inhibitor/plant lipid transfer protein/seed storage helical domain-containing protein</fullName>
    </recommendedName>
</protein>
<keyword evidence="3" id="KW-1003">Cell membrane</keyword>
<evidence type="ECO:0000256" key="7">
    <source>
        <dbReference type="ARBA" id="ARBA00023180"/>
    </source>
</evidence>
<name>A0ABU6V6T4_9FABA</name>
<evidence type="ECO:0000256" key="4">
    <source>
        <dbReference type="ARBA" id="ARBA00022622"/>
    </source>
</evidence>
<keyword evidence="5" id="KW-0732">Signal</keyword>
<evidence type="ECO:0000256" key="2">
    <source>
        <dbReference type="ARBA" id="ARBA00009748"/>
    </source>
</evidence>
<gene>
    <name evidence="11" type="ORF">PIB30_004867</name>
</gene>
<evidence type="ECO:0000256" key="1">
    <source>
        <dbReference type="ARBA" id="ARBA00004609"/>
    </source>
</evidence>
<reference evidence="11 12" key="1">
    <citation type="journal article" date="2023" name="Plants (Basel)">
        <title>Bridging the Gap: Combining Genomics and Transcriptomics Approaches to Understand Stylosanthes scabra, an Orphan Legume from the Brazilian Caatinga.</title>
        <authorList>
            <person name="Ferreira-Neto J.R.C."/>
            <person name="da Silva M.D."/>
            <person name="Binneck E."/>
            <person name="de Melo N.F."/>
            <person name="da Silva R.H."/>
            <person name="de Melo A.L.T.M."/>
            <person name="Pandolfi V."/>
            <person name="Bustamante F.O."/>
            <person name="Brasileiro-Vidal A.C."/>
            <person name="Benko-Iseppon A.M."/>
        </authorList>
    </citation>
    <scope>NUCLEOTIDE SEQUENCE [LARGE SCALE GENOMIC DNA]</scope>
    <source>
        <tissue evidence="11">Leaves</tissue>
    </source>
</reference>
<keyword evidence="4" id="KW-0336">GPI-anchor</keyword>
<evidence type="ECO:0000313" key="11">
    <source>
        <dbReference type="EMBL" id="MED6167643.1"/>
    </source>
</evidence>
<keyword evidence="7" id="KW-0325">Glycoprotein</keyword>
<dbReference type="CDD" id="cd00010">
    <property type="entry name" value="AAI_LTSS"/>
    <property type="match status" value="1"/>
</dbReference>
<evidence type="ECO:0000313" key="12">
    <source>
        <dbReference type="Proteomes" id="UP001341840"/>
    </source>
</evidence>
<feature type="transmembrane region" description="Helical" evidence="9">
    <location>
        <begin position="17"/>
        <end position="37"/>
    </location>
</feature>
<dbReference type="EMBL" id="JASCZI010151044">
    <property type="protein sequence ID" value="MED6167643.1"/>
    <property type="molecule type" value="Genomic_DNA"/>
</dbReference>
<dbReference type="PANTHER" id="PTHR33044">
    <property type="entry name" value="BIFUNCTIONAL INHIBITOR/LIPID-TRANSFER PROTEIN/SEED STORAGE 2S ALBUMIN SUPERFAMILY PROTEIN-RELATED"/>
    <property type="match status" value="1"/>
</dbReference>
<keyword evidence="9" id="KW-0472">Membrane</keyword>
<dbReference type="Pfam" id="PF14368">
    <property type="entry name" value="LTP_2"/>
    <property type="match status" value="1"/>
</dbReference>
<accession>A0ABU6V6T4</accession>
<dbReference type="Proteomes" id="UP001341840">
    <property type="component" value="Unassembled WGS sequence"/>
</dbReference>
<evidence type="ECO:0000256" key="5">
    <source>
        <dbReference type="ARBA" id="ARBA00022729"/>
    </source>
</evidence>
<evidence type="ECO:0000256" key="9">
    <source>
        <dbReference type="SAM" id="Phobius"/>
    </source>
</evidence>
<dbReference type="InterPro" id="IPR043325">
    <property type="entry name" value="LTSS"/>
</dbReference>
<dbReference type="InterPro" id="IPR016140">
    <property type="entry name" value="Bifunc_inhib/LTP/seed_store"/>
</dbReference>
<organism evidence="11 12">
    <name type="scientific">Stylosanthes scabra</name>
    <dbReference type="NCBI Taxonomy" id="79078"/>
    <lineage>
        <taxon>Eukaryota</taxon>
        <taxon>Viridiplantae</taxon>
        <taxon>Streptophyta</taxon>
        <taxon>Embryophyta</taxon>
        <taxon>Tracheophyta</taxon>
        <taxon>Spermatophyta</taxon>
        <taxon>Magnoliopsida</taxon>
        <taxon>eudicotyledons</taxon>
        <taxon>Gunneridae</taxon>
        <taxon>Pentapetalae</taxon>
        <taxon>rosids</taxon>
        <taxon>fabids</taxon>
        <taxon>Fabales</taxon>
        <taxon>Fabaceae</taxon>
        <taxon>Papilionoideae</taxon>
        <taxon>50 kb inversion clade</taxon>
        <taxon>dalbergioids sensu lato</taxon>
        <taxon>Dalbergieae</taxon>
        <taxon>Pterocarpus clade</taxon>
        <taxon>Stylosanthes</taxon>
    </lineage>
</organism>
<evidence type="ECO:0000256" key="6">
    <source>
        <dbReference type="ARBA" id="ARBA00023157"/>
    </source>
</evidence>
<dbReference type="Gene3D" id="1.10.110.10">
    <property type="entry name" value="Plant lipid-transfer and hydrophobic proteins"/>
    <property type="match status" value="1"/>
</dbReference>
<feature type="domain" description="Bifunctional inhibitor/plant lipid transfer protein/seed storage helical" evidence="10">
    <location>
        <begin position="23"/>
        <end position="111"/>
    </location>
</feature>
<evidence type="ECO:0000256" key="3">
    <source>
        <dbReference type="ARBA" id="ARBA00022475"/>
    </source>
</evidence>
<keyword evidence="8" id="KW-0449">Lipoprotein</keyword>
<keyword evidence="9" id="KW-1133">Transmembrane helix</keyword>
<sequence length="163" mass="17684">MEGGGWYDNKRSRYSRLMMMVLMMMITIAEAQISVAYPPCAIEISSCEQYKNGKKPPNECCNPMRYVFETQLACLCEILLTPTILASVGFNSSQAIRLARSCDLNLNASYCQAALSAPPPSMPLKPKATAGADEGGAGRRVVFSGFLATIILVLCSVYLLGKP</sequence>
<keyword evidence="9" id="KW-0812">Transmembrane</keyword>
<evidence type="ECO:0000256" key="8">
    <source>
        <dbReference type="ARBA" id="ARBA00023288"/>
    </source>
</evidence>
<keyword evidence="12" id="KW-1185">Reference proteome</keyword>
<feature type="transmembrane region" description="Helical" evidence="9">
    <location>
        <begin position="141"/>
        <end position="161"/>
    </location>
</feature>
<comment type="caution">
    <text evidence="11">The sequence shown here is derived from an EMBL/GenBank/DDBJ whole genome shotgun (WGS) entry which is preliminary data.</text>
</comment>
<proteinExistence type="inferred from homology"/>